<dbReference type="EMBL" id="FONV01000010">
    <property type="protein sequence ID" value="SFF45506.1"/>
    <property type="molecule type" value="Genomic_DNA"/>
</dbReference>
<evidence type="ECO:0000313" key="3">
    <source>
        <dbReference type="EMBL" id="SFF45506.1"/>
    </source>
</evidence>
<evidence type="ECO:0000259" key="2">
    <source>
        <dbReference type="Pfam" id="PF13628"/>
    </source>
</evidence>
<dbReference type="Proteomes" id="UP000199645">
    <property type="component" value="Unassembled WGS sequence"/>
</dbReference>
<dbReference type="STRING" id="35752.SAMN05421541_110462"/>
<reference evidence="3 4" key="1">
    <citation type="submission" date="2016-10" db="EMBL/GenBank/DDBJ databases">
        <authorList>
            <person name="de Groot N.N."/>
        </authorList>
    </citation>
    <scope>NUCLEOTIDE SEQUENCE [LARGE SCALE GENOMIC DNA]</scope>
    <source>
        <strain evidence="3 4">DSM 43019</strain>
    </source>
</reference>
<sequence length="182" mass="19409">MIFTLGATALIGLSPVSAAAAPARPETAGSSVTAGRPVSPEAEFLIAVHQGNLSQIEVGRLAAKKSENRTVRKLGKRFAAYHLKLDAQVRQVAEALDVRLPAEPNSEQLTLAEQYRTATAAGFDTLFIDTQLSNYERAEKLARLVLAVSKDPSIAKIVAAARPVIEKNRAALAAAREALARR</sequence>
<evidence type="ECO:0000313" key="4">
    <source>
        <dbReference type="Proteomes" id="UP000199645"/>
    </source>
</evidence>
<name>A0A1I2IXU1_9ACTN</name>
<protein>
    <submittedName>
        <fullName evidence="3">Putative membrane protein</fullName>
    </submittedName>
</protein>
<feature type="chain" id="PRO_5011795987" evidence="1">
    <location>
        <begin position="21"/>
        <end position="182"/>
    </location>
</feature>
<feature type="signal peptide" evidence="1">
    <location>
        <begin position="1"/>
        <end position="20"/>
    </location>
</feature>
<keyword evidence="1" id="KW-0732">Signal</keyword>
<dbReference type="AlphaFoldDB" id="A0A1I2IXU1"/>
<proteinExistence type="predicted"/>
<dbReference type="PANTHER" id="PTHR38593:SF1">
    <property type="entry name" value="BLR2558 PROTEIN"/>
    <property type="match status" value="1"/>
</dbReference>
<organism evidence="3 4">
    <name type="scientific">Actinoplanes philippinensis</name>
    <dbReference type="NCBI Taxonomy" id="35752"/>
    <lineage>
        <taxon>Bacteria</taxon>
        <taxon>Bacillati</taxon>
        <taxon>Actinomycetota</taxon>
        <taxon>Actinomycetes</taxon>
        <taxon>Micromonosporales</taxon>
        <taxon>Micromonosporaceae</taxon>
        <taxon>Actinoplanes</taxon>
    </lineage>
</organism>
<dbReference type="Pfam" id="PF13628">
    <property type="entry name" value="DUF4142"/>
    <property type="match status" value="1"/>
</dbReference>
<keyword evidence="4" id="KW-1185">Reference proteome</keyword>
<accession>A0A1I2IXU1</accession>
<feature type="domain" description="DUF4142" evidence="2">
    <location>
        <begin position="41"/>
        <end position="171"/>
    </location>
</feature>
<gene>
    <name evidence="3" type="ORF">SAMN05421541_110462</name>
</gene>
<dbReference type="InterPro" id="IPR025419">
    <property type="entry name" value="DUF4142"/>
</dbReference>
<dbReference type="PANTHER" id="PTHR38593">
    <property type="entry name" value="BLR2558 PROTEIN"/>
    <property type="match status" value="1"/>
</dbReference>
<dbReference type="InterPro" id="IPR012347">
    <property type="entry name" value="Ferritin-like"/>
</dbReference>
<dbReference type="Gene3D" id="1.20.1260.10">
    <property type="match status" value="1"/>
</dbReference>
<evidence type="ECO:0000256" key="1">
    <source>
        <dbReference type="SAM" id="SignalP"/>
    </source>
</evidence>